<dbReference type="AlphaFoldDB" id="A0A426Y3H0"/>
<gene>
    <name evidence="2" type="ORF">B296_00053406</name>
</gene>
<evidence type="ECO:0000256" key="1">
    <source>
        <dbReference type="SAM" id="Coils"/>
    </source>
</evidence>
<proteinExistence type="predicted"/>
<evidence type="ECO:0000313" key="2">
    <source>
        <dbReference type="EMBL" id="RRT46180.1"/>
    </source>
</evidence>
<dbReference type="EMBL" id="AMZH03015363">
    <property type="protein sequence ID" value="RRT46180.1"/>
    <property type="molecule type" value="Genomic_DNA"/>
</dbReference>
<sequence>LKTFEQYHKDLEQEVNTIRARLHDARDVRAQLEEKVLSLTEAVGLLQSKLKAEGMTAVTEYKASREFESGLEKMGRVSYEFGYRVALKRFRAKYPDSTVEEYPFPEYPEDENVKMDLCQPFDDSTTPQEVNLDFVMPLVGLRIPMLSVARLLM</sequence>
<comment type="caution">
    <text evidence="2">The sequence shown here is derived from an EMBL/GenBank/DDBJ whole genome shotgun (WGS) entry which is preliminary data.</text>
</comment>
<keyword evidence="1" id="KW-0175">Coiled coil</keyword>
<name>A0A426Y3H0_ENSVE</name>
<protein>
    <submittedName>
        <fullName evidence="2">Uncharacterized protein</fullName>
    </submittedName>
</protein>
<dbReference type="Proteomes" id="UP000287651">
    <property type="component" value="Unassembled WGS sequence"/>
</dbReference>
<feature type="coiled-coil region" evidence="1">
    <location>
        <begin position="1"/>
        <end position="42"/>
    </location>
</feature>
<organism evidence="2 3">
    <name type="scientific">Ensete ventricosum</name>
    <name type="common">Abyssinian banana</name>
    <name type="synonym">Musa ensete</name>
    <dbReference type="NCBI Taxonomy" id="4639"/>
    <lineage>
        <taxon>Eukaryota</taxon>
        <taxon>Viridiplantae</taxon>
        <taxon>Streptophyta</taxon>
        <taxon>Embryophyta</taxon>
        <taxon>Tracheophyta</taxon>
        <taxon>Spermatophyta</taxon>
        <taxon>Magnoliopsida</taxon>
        <taxon>Liliopsida</taxon>
        <taxon>Zingiberales</taxon>
        <taxon>Musaceae</taxon>
        <taxon>Ensete</taxon>
    </lineage>
</organism>
<accession>A0A426Y3H0</accession>
<reference evidence="2 3" key="1">
    <citation type="journal article" date="2014" name="Agronomy (Basel)">
        <title>A Draft Genome Sequence for Ensete ventricosum, the Drought-Tolerant Tree Against Hunger.</title>
        <authorList>
            <person name="Harrison J."/>
            <person name="Moore K.A."/>
            <person name="Paszkiewicz K."/>
            <person name="Jones T."/>
            <person name="Grant M."/>
            <person name="Ambacheew D."/>
            <person name="Muzemil S."/>
            <person name="Studholme D.J."/>
        </authorList>
    </citation>
    <scope>NUCLEOTIDE SEQUENCE [LARGE SCALE GENOMIC DNA]</scope>
</reference>
<feature type="non-terminal residue" evidence="2">
    <location>
        <position position="1"/>
    </location>
</feature>
<evidence type="ECO:0000313" key="3">
    <source>
        <dbReference type="Proteomes" id="UP000287651"/>
    </source>
</evidence>